<evidence type="ECO:0000256" key="5">
    <source>
        <dbReference type="ARBA" id="ARBA00023136"/>
    </source>
</evidence>
<sequence>MKPQLSQKKPLQSRHRVVPGHEGPSSGQAQTPRMLRRMTRQSFMDVDLEYLLRCDPSTADPFENASPLLSDPPSLFRPLPPVAAAAQAIAQGAAPWMFQRELALQHEQEASRFKYLQFLHQLQTTNAHSFLNHVTAFAGEYPQEFLQLQSYIQYQEQLAQQQRDEQQKQAELVRYQQELEKRNKHEQDLRRFQQFQENQERQQEQQKQQELLLEWLLRRQQHRSSQRKDPDRADLFTLAFQRDPQLVEKMVSSPGGMDLLLTPQQQVEFNQFLQWHKLEEERSQKQDFLGNMTYLSAATSSALANPLPILPQFNLNAGNVLLLDEETTPIISMVATQSHLLQKETYLVDRIENSSRDKMRHLKCVCFLRPTNDSIEKLIQELRDPCYGDYYLYFSNRIKKTAIERLAEMDEHEVVREVQEYYADYYAINPDCFSINLDPEMSPLYGDSWTTWDPSSFNRTVDGLMGLLLSLKKKPLIRYQKQSAMAKRLATEVQFQIQQEGQLFDFRKADTPPILLVLDRRNDPVTPLLSQWTYQAMVHELIGIRNGRVDLSNVPGIKPELKEIVLSCDQDAYFSKNMFLNLGDLGANIKSYVDEYQTKTKSNMNIESIADMKRFVEDYPEFRKLSGNVSKHVTLVGELSRLVDQGNVLEVSELEQSLACTDSHNNDLKNLQRLISSPKVSDASKIRLVQLYSLRYEKFQGNAVASLIDLLYKNGLSEREISCLDTLMQYGGASQRQDDLFSNESILSRGRSALKGLKGVENVYTQHQPQLGQIIEQLLKMRLKESTYPFVEGTTSRDRPQDLIVFMVGGATFEEARYISMINAATPGVRIILGGTTIHNSQSFMNELIHNQRKMAPIRGHRSQTGMQL</sequence>
<accession>A0A9P3HIP4</accession>
<evidence type="ECO:0000256" key="6">
    <source>
        <dbReference type="ARBA" id="ARBA00073001"/>
    </source>
</evidence>
<dbReference type="SUPFAM" id="SSF56815">
    <property type="entry name" value="Sec1/munc18-like (SM) proteins"/>
    <property type="match status" value="1"/>
</dbReference>
<dbReference type="GO" id="GO:0031410">
    <property type="term" value="C:cytoplasmic vesicle"/>
    <property type="evidence" value="ECO:0007669"/>
    <property type="project" value="UniProtKB-ARBA"/>
</dbReference>
<dbReference type="Gene3D" id="3.40.50.1910">
    <property type="match status" value="1"/>
</dbReference>
<evidence type="ECO:0000313" key="10">
    <source>
        <dbReference type="Proteomes" id="UP000827284"/>
    </source>
</evidence>
<dbReference type="PANTHER" id="PTHR11679">
    <property type="entry name" value="VESICLE PROTEIN SORTING-ASSOCIATED"/>
    <property type="match status" value="1"/>
</dbReference>
<dbReference type="FunFam" id="3.90.830.10:FF:000002">
    <property type="entry name" value="Vacuolar protein sorting-associated protein 45"/>
    <property type="match status" value="1"/>
</dbReference>
<dbReference type="Gene3D" id="3.40.50.2060">
    <property type="match status" value="1"/>
</dbReference>
<reference evidence="9" key="2">
    <citation type="journal article" date="2022" name="Microbiol. Resour. Announc.">
        <title>Whole-Genome Sequence of Entomortierella parvispora E1425, a Mucoromycotan Fungus Associated with Burkholderiaceae-Related Endosymbiotic Bacteria.</title>
        <authorList>
            <person name="Herlambang A."/>
            <person name="Guo Y."/>
            <person name="Takashima Y."/>
            <person name="Narisawa K."/>
            <person name="Ohta H."/>
            <person name="Nishizawa T."/>
        </authorList>
    </citation>
    <scope>NUCLEOTIDE SEQUENCE</scope>
    <source>
        <strain evidence="9">E1425</strain>
    </source>
</reference>
<reference evidence="9" key="1">
    <citation type="submission" date="2021-11" db="EMBL/GenBank/DDBJ databases">
        <authorList>
            <person name="Herlambang A."/>
            <person name="Guo Y."/>
            <person name="Takashima Y."/>
            <person name="Nishizawa T."/>
        </authorList>
    </citation>
    <scope>NUCLEOTIDE SEQUENCE</scope>
    <source>
        <strain evidence="9">E1425</strain>
    </source>
</reference>
<dbReference type="InterPro" id="IPR043127">
    <property type="entry name" value="Sec-1-like_dom3a"/>
</dbReference>
<gene>
    <name evidence="9" type="ORF">EMPS_09803</name>
</gene>
<evidence type="ECO:0000256" key="1">
    <source>
        <dbReference type="ARBA" id="ARBA00004184"/>
    </source>
</evidence>
<evidence type="ECO:0000256" key="3">
    <source>
        <dbReference type="ARBA" id="ARBA00022448"/>
    </source>
</evidence>
<dbReference type="GO" id="GO:0015031">
    <property type="term" value="P:protein transport"/>
    <property type="evidence" value="ECO:0007669"/>
    <property type="project" value="UniProtKB-KW"/>
</dbReference>
<evidence type="ECO:0000313" key="9">
    <source>
        <dbReference type="EMBL" id="GJJ77444.1"/>
    </source>
</evidence>
<comment type="subcellular location">
    <subcellularLocation>
        <location evidence="1">Endomembrane system</location>
        <topology evidence="1">Peripheral membrane protein</topology>
    </subcellularLocation>
</comment>
<dbReference type="InterPro" id="IPR001619">
    <property type="entry name" value="Sec1-like"/>
</dbReference>
<dbReference type="EMBL" id="BQFW01000013">
    <property type="protein sequence ID" value="GJJ77444.1"/>
    <property type="molecule type" value="Genomic_DNA"/>
</dbReference>
<comment type="similarity">
    <text evidence="2">Belongs to the STXBP/unc-18/SEC1 family.</text>
</comment>
<dbReference type="Gene3D" id="3.90.830.10">
    <property type="entry name" value="Syntaxin Binding Protein 1, Chain A, domain 2"/>
    <property type="match status" value="1"/>
</dbReference>
<evidence type="ECO:0000256" key="4">
    <source>
        <dbReference type="ARBA" id="ARBA00022927"/>
    </source>
</evidence>
<proteinExistence type="inferred from homology"/>
<dbReference type="GO" id="GO:0016192">
    <property type="term" value="P:vesicle-mediated transport"/>
    <property type="evidence" value="ECO:0007669"/>
    <property type="project" value="InterPro"/>
</dbReference>
<protein>
    <recommendedName>
        <fullName evidence="6">Vacuolar protein sorting-associated protein 45</fullName>
    </recommendedName>
</protein>
<keyword evidence="10" id="KW-1185">Reference proteome</keyword>
<dbReference type="Proteomes" id="UP000827284">
    <property type="component" value="Unassembled WGS sequence"/>
</dbReference>
<dbReference type="AlphaFoldDB" id="A0A9P3HIP4"/>
<keyword evidence="4" id="KW-0653">Protein transport</keyword>
<dbReference type="GO" id="GO:0012505">
    <property type="term" value="C:endomembrane system"/>
    <property type="evidence" value="ECO:0007669"/>
    <property type="project" value="UniProtKB-SubCell"/>
</dbReference>
<evidence type="ECO:0000256" key="2">
    <source>
        <dbReference type="ARBA" id="ARBA00009884"/>
    </source>
</evidence>
<dbReference type="InterPro" id="IPR027482">
    <property type="entry name" value="Sec1-like_dom2"/>
</dbReference>
<keyword evidence="5" id="KW-0472">Membrane</keyword>
<keyword evidence="3" id="KW-0813">Transport</keyword>
<evidence type="ECO:0000256" key="8">
    <source>
        <dbReference type="SAM" id="MobiDB-lite"/>
    </source>
</evidence>
<keyword evidence="7" id="KW-0175">Coiled coil</keyword>
<feature type="coiled-coil region" evidence="7">
    <location>
        <begin position="151"/>
        <end position="178"/>
    </location>
</feature>
<feature type="compositionally biased region" description="Polar residues" evidence="8">
    <location>
        <begin position="1"/>
        <end position="10"/>
    </location>
</feature>
<dbReference type="InterPro" id="IPR036045">
    <property type="entry name" value="Sec1-like_sf"/>
</dbReference>
<organism evidence="9 10">
    <name type="scientific">Entomortierella parvispora</name>
    <dbReference type="NCBI Taxonomy" id="205924"/>
    <lineage>
        <taxon>Eukaryota</taxon>
        <taxon>Fungi</taxon>
        <taxon>Fungi incertae sedis</taxon>
        <taxon>Mucoromycota</taxon>
        <taxon>Mortierellomycotina</taxon>
        <taxon>Mortierellomycetes</taxon>
        <taxon>Mortierellales</taxon>
        <taxon>Mortierellaceae</taxon>
        <taxon>Entomortierella</taxon>
    </lineage>
</organism>
<evidence type="ECO:0000256" key="7">
    <source>
        <dbReference type="SAM" id="Coils"/>
    </source>
</evidence>
<dbReference type="Pfam" id="PF00995">
    <property type="entry name" value="Sec1"/>
    <property type="match status" value="1"/>
</dbReference>
<comment type="caution">
    <text evidence="9">The sequence shown here is derived from an EMBL/GenBank/DDBJ whole genome shotgun (WGS) entry which is preliminary data.</text>
</comment>
<name>A0A9P3HIP4_9FUNG</name>
<feature type="region of interest" description="Disordered" evidence="8">
    <location>
        <begin position="1"/>
        <end position="34"/>
    </location>
</feature>
<dbReference type="OrthoDB" id="10266265at2759"/>
<dbReference type="Gene3D" id="1.25.40.60">
    <property type="match status" value="1"/>
</dbReference>
<dbReference type="InterPro" id="IPR043154">
    <property type="entry name" value="Sec-1-like_dom1"/>
</dbReference>